<dbReference type="KEGG" id="nva:G3M78_12790"/>
<protein>
    <submittedName>
        <fullName evidence="1">Uncharacterized protein</fullName>
    </submittedName>
</protein>
<proteinExistence type="predicted"/>
<evidence type="ECO:0000313" key="2">
    <source>
        <dbReference type="Proteomes" id="UP000594464"/>
    </source>
</evidence>
<reference evidence="2" key="1">
    <citation type="submission" date="2020-02" db="EMBL/GenBank/DDBJ databases">
        <title>Genomic and physiological characterization of two novel Nitrospinaceae genera.</title>
        <authorList>
            <person name="Mueller A.J."/>
            <person name="Jung M.-Y."/>
            <person name="Strachan C.R."/>
            <person name="Herbold C.W."/>
            <person name="Kirkegaard R.H."/>
            <person name="Daims H."/>
        </authorList>
    </citation>
    <scope>NUCLEOTIDE SEQUENCE [LARGE SCALE GENOMIC DNA]</scope>
</reference>
<dbReference type="EMBL" id="CP048620">
    <property type="protein sequence ID" value="QPJ66222.1"/>
    <property type="molecule type" value="Genomic_DNA"/>
</dbReference>
<accession>A0A7T0C468</accession>
<dbReference type="AlphaFoldDB" id="A0A7T0C468"/>
<sequence>MSAPAMVANGSNISQRSPWRVWLALVALLVLLAGEAIWHNHVEATDDPDCVACMWSHTFHADNESKAELGPGFMTFYALNAVFRPADLIQRFFISSRAPPFFL</sequence>
<name>A0A7T0C468_9BACT</name>
<gene>
    <name evidence="1" type="ORF">G3M78_12790</name>
</gene>
<evidence type="ECO:0000313" key="1">
    <source>
        <dbReference type="EMBL" id="QPJ66222.1"/>
    </source>
</evidence>
<dbReference type="Proteomes" id="UP000594464">
    <property type="component" value="Chromosome"/>
</dbReference>
<organism evidence="1 2">
    <name type="scientific">Candidatus Nitrohelix vancouverensis</name>
    <dbReference type="NCBI Taxonomy" id="2705534"/>
    <lineage>
        <taxon>Bacteria</taxon>
        <taxon>Pseudomonadati</taxon>
        <taxon>Nitrospinota/Tectimicrobiota group</taxon>
        <taxon>Nitrospinota</taxon>
        <taxon>Nitrospinia</taxon>
        <taxon>Nitrospinales</taxon>
        <taxon>Nitrospinaceae</taxon>
        <taxon>Candidatus Nitrohelix</taxon>
    </lineage>
</organism>